<name>A0A3G8YM45_9DEIO</name>
<protein>
    <submittedName>
        <fullName evidence="1">Uncharacterized protein</fullName>
    </submittedName>
</protein>
<dbReference type="Proteomes" id="UP000276417">
    <property type="component" value="Chromosome 1"/>
</dbReference>
<reference evidence="1 2" key="1">
    <citation type="submission" date="2018-11" db="EMBL/GenBank/DDBJ databases">
        <title>Deinococcus shelandsis sp. nov., isolated from South Shetland Islands soil of Antarctica.</title>
        <authorList>
            <person name="Tian J."/>
        </authorList>
    </citation>
    <scope>NUCLEOTIDE SEQUENCE [LARGE SCALE GENOMIC DNA]</scope>
    <source>
        <strain evidence="1 2">S14-83T</strain>
    </source>
</reference>
<evidence type="ECO:0000313" key="1">
    <source>
        <dbReference type="EMBL" id="AZI43664.1"/>
    </source>
</evidence>
<dbReference type="KEGG" id="dph:EHF33_13645"/>
<dbReference type="EMBL" id="CP034183">
    <property type="protein sequence ID" value="AZI43664.1"/>
    <property type="molecule type" value="Genomic_DNA"/>
</dbReference>
<dbReference type="AlphaFoldDB" id="A0A3G8YM45"/>
<accession>A0A3G8YM45</accession>
<keyword evidence="2" id="KW-1185">Reference proteome</keyword>
<dbReference type="RefSeq" id="WP_124872596.1">
    <property type="nucleotide sequence ID" value="NZ_CP034183.1"/>
</dbReference>
<evidence type="ECO:0000313" key="2">
    <source>
        <dbReference type="Proteomes" id="UP000276417"/>
    </source>
</evidence>
<dbReference type="PROSITE" id="PS51257">
    <property type="entry name" value="PROKAR_LIPOPROTEIN"/>
    <property type="match status" value="1"/>
</dbReference>
<proteinExistence type="predicted"/>
<sequence length="127" mass="13929">MARFFLVVACLLSAGLLGSCRYNFIPVIPAPLPVVLPLRITKATLERRGENLVVRARVDGPVQGDYLSVVWFAGDKELGRDSRYLDAAGHSAEFALKAPAQADYKALLLYGGTLLRQLDLREVDSLK</sequence>
<dbReference type="OrthoDB" id="71372at2"/>
<organism evidence="1 2">
    <name type="scientific">Deinococcus psychrotolerans</name>
    <dbReference type="NCBI Taxonomy" id="2489213"/>
    <lineage>
        <taxon>Bacteria</taxon>
        <taxon>Thermotogati</taxon>
        <taxon>Deinococcota</taxon>
        <taxon>Deinococci</taxon>
        <taxon>Deinococcales</taxon>
        <taxon>Deinococcaceae</taxon>
        <taxon>Deinococcus</taxon>
    </lineage>
</organism>
<gene>
    <name evidence="1" type="ORF">EHF33_13645</name>
</gene>